<feature type="chain" id="PRO_5016106624" evidence="1">
    <location>
        <begin position="25"/>
        <end position="189"/>
    </location>
</feature>
<dbReference type="VEuPathDB" id="TriTrypDB:TcG_09144"/>
<comment type="caution">
    <text evidence="2">The sequence shown here is derived from an EMBL/GenBank/DDBJ whole genome shotgun (WGS) entry which is preliminary data.</text>
</comment>
<sequence length="189" mass="21371">MGRFGLRALIFWGVFQCIIRGTQGAGATSTSWRTVCGVEGELWRTPHRVVCGSTAMEYHTNTNIKYGVLHKPWATNLPLVDAFYFVDSNPVTLVRLRMTTAGEHHTTASTVRQFTECLAAYFDVWEELSRDMSLGIIYLQHEIRRPMVERQRCHVDNSDNVGDNIKPRDCGVLGGRGAPVHSSNNIRRY</sequence>
<accession>A0A2V2UZS2</accession>
<dbReference type="InterPro" id="IPR006518">
    <property type="entry name" value="Trypano_RHS"/>
</dbReference>
<dbReference type="EMBL" id="PRFC01000391">
    <property type="protein sequence ID" value="PWU89514.1"/>
    <property type="molecule type" value="Genomic_DNA"/>
</dbReference>
<gene>
    <name evidence="2" type="ORF">C3747_391g7</name>
</gene>
<dbReference type="VEuPathDB" id="TriTrypDB:C3747_391g7"/>
<evidence type="ECO:0000313" key="2">
    <source>
        <dbReference type="EMBL" id="PWU89514.1"/>
    </source>
</evidence>
<dbReference type="VEuPathDB" id="TriTrypDB:TcYC6_0146060"/>
<evidence type="ECO:0000256" key="1">
    <source>
        <dbReference type="SAM" id="SignalP"/>
    </source>
</evidence>
<keyword evidence="1" id="KW-0732">Signal</keyword>
<name>A0A2V2UZS2_TRYCR</name>
<feature type="signal peptide" evidence="1">
    <location>
        <begin position="1"/>
        <end position="24"/>
    </location>
</feature>
<evidence type="ECO:0000313" key="3">
    <source>
        <dbReference type="Proteomes" id="UP000246078"/>
    </source>
</evidence>
<proteinExistence type="predicted"/>
<dbReference type="VEuPathDB" id="TriTrypDB:TcCL_Unassigned01144"/>
<reference evidence="2 3" key="1">
    <citation type="journal article" date="2018" name="Microb. Genom.">
        <title>Expanding an expanded genome: long-read sequencing of Trypanosoma cruzi.</title>
        <authorList>
            <person name="Berna L."/>
            <person name="Rodriguez M."/>
            <person name="Chiribao M.L."/>
            <person name="Parodi-Talice A."/>
            <person name="Pita S."/>
            <person name="Rijo G."/>
            <person name="Alvarez-Valin F."/>
            <person name="Robello C."/>
        </authorList>
    </citation>
    <scope>NUCLEOTIDE SEQUENCE [LARGE SCALE GENOMIC DNA]</scope>
    <source>
        <strain evidence="2 3">TCC</strain>
    </source>
</reference>
<organism evidence="2 3">
    <name type="scientific">Trypanosoma cruzi</name>
    <dbReference type="NCBI Taxonomy" id="5693"/>
    <lineage>
        <taxon>Eukaryota</taxon>
        <taxon>Discoba</taxon>
        <taxon>Euglenozoa</taxon>
        <taxon>Kinetoplastea</taxon>
        <taxon>Metakinetoplastina</taxon>
        <taxon>Trypanosomatida</taxon>
        <taxon>Trypanosomatidae</taxon>
        <taxon>Trypanosoma</taxon>
        <taxon>Schizotrypanum</taxon>
    </lineage>
</organism>
<dbReference type="NCBIfam" id="TIGR01631">
    <property type="entry name" value="Trypano_RHS"/>
    <property type="match status" value="1"/>
</dbReference>
<protein>
    <submittedName>
        <fullName evidence="2">Putative retrotransposon hot spot protein (RHS)</fullName>
    </submittedName>
</protein>
<dbReference type="AlphaFoldDB" id="A0A2V2UZS2"/>
<dbReference type="Proteomes" id="UP000246078">
    <property type="component" value="Unassembled WGS sequence"/>
</dbReference>